<dbReference type="AlphaFoldDB" id="A0A6G4WIT4"/>
<reference evidence="1 2" key="1">
    <citation type="submission" date="2020-02" db="EMBL/GenBank/DDBJ databases">
        <title>Genome sequence of strain CCNWXJ40-4.</title>
        <authorList>
            <person name="Gao J."/>
            <person name="Sun J."/>
        </authorList>
    </citation>
    <scope>NUCLEOTIDE SEQUENCE [LARGE SCALE GENOMIC DNA]</scope>
    <source>
        <strain evidence="1 2">CCNWXJ 40-4</strain>
    </source>
</reference>
<accession>A0A6G4WIT4</accession>
<protein>
    <submittedName>
        <fullName evidence="1">Uncharacterized protein</fullName>
    </submittedName>
</protein>
<sequence length="73" mass="8127">MTDVSAYSPQVALLVRTLPYRWHEVFAPKGGPPSNSSMADMLRLPVNIDLTDLSVEDRGTTLKGIDNTLERLR</sequence>
<gene>
    <name evidence="1" type="ORF">G6N73_24545</name>
</gene>
<evidence type="ECO:0000313" key="2">
    <source>
        <dbReference type="Proteomes" id="UP001642900"/>
    </source>
</evidence>
<dbReference type="EMBL" id="JAAKZF010000047">
    <property type="protein sequence ID" value="NGO54268.1"/>
    <property type="molecule type" value="Genomic_DNA"/>
</dbReference>
<evidence type="ECO:0000313" key="1">
    <source>
        <dbReference type="EMBL" id="NGO54268.1"/>
    </source>
</evidence>
<comment type="caution">
    <text evidence="1">The sequence shown here is derived from an EMBL/GenBank/DDBJ whole genome shotgun (WGS) entry which is preliminary data.</text>
</comment>
<dbReference type="RefSeq" id="WP_165032419.1">
    <property type="nucleotide sequence ID" value="NZ_JAAKZF010000047.1"/>
</dbReference>
<keyword evidence="2" id="KW-1185">Reference proteome</keyword>
<organism evidence="1 2">
    <name type="scientific">Allomesorhizobium camelthorni</name>
    <dbReference type="NCBI Taxonomy" id="475069"/>
    <lineage>
        <taxon>Bacteria</taxon>
        <taxon>Pseudomonadati</taxon>
        <taxon>Pseudomonadota</taxon>
        <taxon>Alphaproteobacteria</taxon>
        <taxon>Hyphomicrobiales</taxon>
        <taxon>Phyllobacteriaceae</taxon>
        <taxon>Allomesorhizobium</taxon>
    </lineage>
</organism>
<name>A0A6G4WIT4_9HYPH</name>
<proteinExistence type="predicted"/>
<dbReference type="Proteomes" id="UP001642900">
    <property type="component" value="Unassembled WGS sequence"/>
</dbReference>